<dbReference type="SUPFAM" id="SSF53850">
    <property type="entry name" value="Periplasmic binding protein-like II"/>
    <property type="match status" value="1"/>
</dbReference>
<dbReference type="EMBL" id="CACRSY010000004">
    <property type="protein sequence ID" value="VYS75959.1"/>
    <property type="molecule type" value="Genomic_DNA"/>
</dbReference>
<dbReference type="GO" id="GO:1901982">
    <property type="term" value="F:maltose binding"/>
    <property type="evidence" value="ECO:0007669"/>
    <property type="project" value="TreeGrafter"/>
</dbReference>
<accession>A0A6N2R6S4</accession>
<dbReference type="Gene3D" id="3.40.190.10">
    <property type="entry name" value="Periplasmic binding protein-like II"/>
    <property type="match status" value="1"/>
</dbReference>
<dbReference type="RefSeq" id="WP_156341785.1">
    <property type="nucleotide sequence ID" value="NZ_CACRSY010000004.1"/>
</dbReference>
<dbReference type="Pfam" id="PF13416">
    <property type="entry name" value="SBP_bac_8"/>
    <property type="match status" value="1"/>
</dbReference>
<dbReference type="GO" id="GO:0055052">
    <property type="term" value="C:ATP-binding cassette (ABC) transporter complex, substrate-binding subunit-containing"/>
    <property type="evidence" value="ECO:0007669"/>
    <property type="project" value="TreeGrafter"/>
</dbReference>
<proteinExistence type="inferred from homology"/>
<dbReference type="PANTHER" id="PTHR30061">
    <property type="entry name" value="MALTOSE-BINDING PERIPLASMIC PROTEIN"/>
    <property type="match status" value="1"/>
</dbReference>
<reference evidence="4" key="1">
    <citation type="submission" date="2019-11" db="EMBL/GenBank/DDBJ databases">
        <authorList>
            <person name="Feng L."/>
        </authorList>
    </citation>
    <scope>NUCLEOTIDE SEQUENCE</scope>
    <source>
        <strain evidence="4">BhanseniiLFYP23</strain>
    </source>
</reference>
<organism evidence="4">
    <name type="scientific">Blautia hansenii</name>
    <name type="common">Ruminococcus hansenii</name>
    <dbReference type="NCBI Taxonomy" id="1322"/>
    <lineage>
        <taxon>Bacteria</taxon>
        <taxon>Bacillati</taxon>
        <taxon>Bacillota</taxon>
        <taxon>Clostridia</taxon>
        <taxon>Lachnospirales</taxon>
        <taxon>Lachnospiraceae</taxon>
        <taxon>Blautia</taxon>
    </lineage>
</organism>
<evidence type="ECO:0000313" key="4">
    <source>
        <dbReference type="EMBL" id="VYS75959.1"/>
    </source>
</evidence>
<dbReference type="CDD" id="cd13585">
    <property type="entry name" value="PBP2_TMBP_like"/>
    <property type="match status" value="1"/>
</dbReference>
<sequence>MRRIKYLLLAGLLAVGGLTGCQKKEVHPGDVKGYEEGEEYLSIWVHSIEDTLEGKVYRESVESFNEKYNGKYFADIEFIPRNDSGGGYSDKINSSVLSGDLPDVLTLDGPNVAAYAKNNIIQPLAPLTEEERGKYLESIIDQGTYDEKLYALGVMESSVGLYYNKDILKEAGIEVPDADHPWTTTEFMDILEKLKPIMKEKKGYPLDMTFPVGETSIYYYAPFIWANGGNLVSEDGLTVEGYFNSEENAETMNYFRQIVEKEYMSEAPIEFLFESGRAAFKFDGAWEVNTVYESYPDLNLGVAPYVVGDEWNGERYTPTGSWAFAASATTEKIEGATELVKWMSGVESGVNMWETAKSLPSTYEAFEQIAIFQEDENYNALYEQLSKYGHPRPKTPVYPQVSTSFQQLLESVALGGKDTQTQMDKSVERINAKLERYKKK</sequence>
<keyword evidence="2" id="KW-0813">Transport</keyword>
<dbReference type="GO" id="GO:0015768">
    <property type="term" value="P:maltose transport"/>
    <property type="evidence" value="ECO:0007669"/>
    <property type="project" value="TreeGrafter"/>
</dbReference>
<evidence type="ECO:0000256" key="1">
    <source>
        <dbReference type="ARBA" id="ARBA00008520"/>
    </source>
</evidence>
<protein>
    <submittedName>
        <fullName evidence="4">Maltodextrin-binding protein MdxE</fullName>
    </submittedName>
</protein>
<comment type="similarity">
    <text evidence="1">Belongs to the bacterial solute-binding protein 1 family.</text>
</comment>
<gene>
    <name evidence="4" type="primary">mdxE</name>
    <name evidence="4" type="ORF">BHLFYP23_01468</name>
</gene>
<dbReference type="GO" id="GO:0042956">
    <property type="term" value="P:maltodextrin transmembrane transport"/>
    <property type="evidence" value="ECO:0007669"/>
    <property type="project" value="TreeGrafter"/>
</dbReference>
<evidence type="ECO:0000256" key="2">
    <source>
        <dbReference type="ARBA" id="ARBA00022448"/>
    </source>
</evidence>
<dbReference type="AlphaFoldDB" id="A0A6N2R6S4"/>
<evidence type="ECO:0000256" key="3">
    <source>
        <dbReference type="ARBA" id="ARBA00022729"/>
    </source>
</evidence>
<name>A0A6N2R6S4_BLAHA</name>
<dbReference type="PANTHER" id="PTHR30061:SF50">
    <property type="entry name" value="MALTOSE_MALTODEXTRIN-BINDING PERIPLASMIC PROTEIN"/>
    <property type="match status" value="1"/>
</dbReference>
<dbReference type="PROSITE" id="PS51257">
    <property type="entry name" value="PROKAR_LIPOPROTEIN"/>
    <property type="match status" value="1"/>
</dbReference>
<keyword evidence="3" id="KW-0732">Signal</keyword>
<dbReference type="InterPro" id="IPR006059">
    <property type="entry name" value="SBP"/>
</dbReference>